<dbReference type="GeneTree" id="ENSGT00940000161546"/>
<proteinExistence type="inferred from homology"/>
<dbReference type="OrthoDB" id="508875at2759"/>
<evidence type="ECO:0000313" key="11">
    <source>
        <dbReference type="Proteomes" id="UP000002494"/>
    </source>
</evidence>
<dbReference type="RGD" id="1309043">
    <property type="gene designation" value="Tmem106a"/>
</dbReference>
<feature type="domain" description="Transmembrane protein 106 C-terminal" evidence="8">
    <location>
        <begin position="115"/>
        <end position="204"/>
    </location>
</feature>
<feature type="domain" description="Transmembrane protein 106 C-terminal" evidence="8">
    <location>
        <begin position="238"/>
        <end position="267"/>
    </location>
</feature>
<reference evidence="10" key="2">
    <citation type="submission" date="2025-08" db="UniProtKB">
        <authorList>
            <consortium name="Ensembl"/>
        </authorList>
    </citation>
    <scope>IDENTIFICATION</scope>
    <source>
        <strain evidence="10">Brown Norway</strain>
    </source>
</reference>
<dbReference type="AlphaFoldDB" id="A0A8I5ZLV0"/>
<accession>A0A8I5ZLV0</accession>
<evidence type="ECO:0000256" key="3">
    <source>
        <dbReference type="ARBA" id="ARBA00022692"/>
    </source>
</evidence>
<evidence type="ECO:0000313" key="10">
    <source>
        <dbReference type="Ensembl" id="ENSRNOP00000078879.1"/>
    </source>
</evidence>
<evidence type="ECO:0000259" key="8">
    <source>
        <dbReference type="Pfam" id="PF07092"/>
    </source>
</evidence>
<comment type="similarity">
    <text evidence="2">Belongs to the TMEM106 family.</text>
</comment>
<dbReference type="InterPro" id="IPR048511">
    <property type="entry name" value="TMEM106_N"/>
</dbReference>
<evidence type="ECO:0000256" key="2">
    <source>
        <dbReference type="ARBA" id="ARBA00008111"/>
    </source>
</evidence>
<sequence length="277" mass="30983">MGKAFSQLTSQKDEDKSILPDNPAMASKAANYFSTGNRKPSHSCVPCEKAASTSFVTCPTCQGNGEIPQELEKQLVALIPYGDQRLKPRRTKLSVFLAVTICLLIFSLTIFFLYPRNIVVHPVGLNSSTVAFDETHVQLNMTNVLNITNSNFYPVTVTQLTAEVLHQTSVVGQVTSSLRLHIGPLASKQMPYEVASRILDENTYGRKILGNQPHTLCRTRPKLCFPSRLYNKPYFPSRGALTCSYLTHPQQLPFESFEYVDCRENMSMPHLELPRPA</sequence>
<comment type="subcellular location">
    <subcellularLocation>
        <location evidence="1">Endomembrane system</location>
    </subcellularLocation>
</comment>
<evidence type="ECO:0000256" key="5">
    <source>
        <dbReference type="ARBA" id="ARBA00023136"/>
    </source>
</evidence>
<keyword evidence="11" id="KW-1185">Reference proteome</keyword>
<feature type="domain" description="Transmembrane protein 106 N-terminal" evidence="9">
    <location>
        <begin position="2"/>
        <end position="92"/>
    </location>
</feature>
<evidence type="ECO:0000256" key="6">
    <source>
        <dbReference type="SAM" id="MobiDB-lite"/>
    </source>
</evidence>
<dbReference type="InterPro" id="IPR048509">
    <property type="entry name" value="TMEM106_C"/>
</dbReference>
<dbReference type="Pfam" id="PF07092">
    <property type="entry name" value="TMEM106"/>
    <property type="match status" value="2"/>
</dbReference>
<evidence type="ECO:0000259" key="9">
    <source>
        <dbReference type="Pfam" id="PF21002"/>
    </source>
</evidence>
<dbReference type="Ensembl" id="ENSRNOT00000104602.2">
    <property type="protein sequence ID" value="ENSRNOP00000078879.1"/>
    <property type="gene ID" value="ENSRNOG00000023628.6"/>
</dbReference>
<reference evidence="10" key="3">
    <citation type="submission" date="2025-09" db="UniProtKB">
        <authorList>
            <consortium name="Ensembl"/>
        </authorList>
    </citation>
    <scope>IDENTIFICATION</scope>
    <source>
        <strain evidence="10">Brown Norway</strain>
    </source>
</reference>
<dbReference type="Proteomes" id="UP000002494">
    <property type="component" value="Chromosome 10"/>
</dbReference>
<evidence type="ECO:0000313" key="12">
    <source>
        <dbReference type="RGD" id="1309043"/>
    </source>
</evidence>
<dbReference type="PANTHER" id="PTHR28556:SF3">
    <property type="entry name" value="TRANSMEMBRANE PROTEIN 106A"/>
    <property type="match status" value="1"/>
</dbReference>
<reference evidence="10" key="1">
    <citation type="submission" date="2024-01" db="EMBL/GenBank/DDBJ databases">
        <title>GRCr8: a new rat reference genome assembly contstructed from accurate long reads and long range scaffolding.</title>
        <authorList>
            <person name="Doris P.A."/>
            <person name="Kalbfleisch T."/>
            <person name="Li K."/>
            <person name="Howe K."/>
            <person name="Wood J."/>
        </authorList>
    </citation>
    <scope>NUCLEOTIDE SEQUENCE [LARGE SCALE GENOMIC DNA]</scope>
    <source>
        <strain evidence="10">Brown Norway</strain>
    </source>
</reference>
<dbReference type="PANTHER" id="PTHR28556">
    <property type="entry name" value="TRANSMEMBRANE PROTEIN 106B"/>
    <property type="match status" value="1"/>
</dbReference>
<feature type="transmembrane region" description="Helical" evidence="7">
    <location>
        <begin position="93"/>
        <end position="114"/>
    </location>
</feature>
<keyword evidence="4 7" id="KW-1133">Transmembrane helix</keyword>
<evidence type="ECO:0000256" key="1">
    <source>
        <dbReference type="ARBA" id="ARBA00004308"/>
    </source>
</evidence>
<name>A0A8I5ZLV0_RAT</name>
<dbReference type="Pfam" id="PF21002">
    <property type="entry name" value="TMEM106_N"/>
    <property type="match status" value="1"/>
</dbReference>
<dbReference type="OMA" id="CSYLCHS"/>
<feature type="compositionally biased region" description="Polar residues" evidence="6">
    <location>
        <begin position="1"/>
        <end position="10"/>
    </location>
</feature>
<evidence type="ECO:0000256" key="4">
    <source>
        <dbReference type="ARBA" id="ARBA00022989"/>
    </source>
</evidence>
<dbReference type="InterPro" id="IPR009790">
    <property type="entry name" value="TMEM106"/>
</dbReference>
<evidence type="ECO:0000256" key="7">
    <source>
        <dbReference type="SAM" id="Phobius"/>
    </source>
</evidence>
<keyword evidence="5 7" id="KW-0472">Membrane</keyword>
<protein>
    <submittedName>
        <fullName evidence="10">Transmembrane protein 106A</fullName>
    </submittedName>
</protein>
<feature type="region of interest" description="Disordered" evidence="6">
    <location>
        <begin position="1"/>
        <end position="22"/>
    </location>
</feature>
<gene>
    <name evidence="10 12" type="primary">Tmem106a</name>
</gene>
<dbReference type="GO" id="GO:0012505">
    <property type="term" value="C:endomembrane system"/>
    <property type="evidence" value="ECO:0007669"/>
    <property type="project" value="UniProtKB-SubCell"/>
</dbReference>
<keyword evidence="3 7" id="KW-0812">Transmembrane</keyword>
<organism evidence="10 11">
    <name type="scientific">Rattus norvegicus</name>
    <name type="common">Rat</name>
    <dbReference type="NCBI Taxonomy" id="10116"/>
    <lineage>
        <taxon>Eukaryota</taxon>
        <taxon>Metazoa</taxon>
        <taxon>Chordata</taxon>
        <taxon>Craniata</taxon>
        <taxon>Vertebrata</taxon>
        <taxon>Euteleostomi</taxon>
        <taxon>Mammalia</taxon>
        <taxon>Eutheria</taxon>
        <taxon>Euarchontoglires</taxon>
        <taxon>Glires</taxon>
        <taxon>Rodentia</taxon>
        <taxon>Myomorpha</taxon>
        <taxon>Muroidea</taxon>
        <taxon>Muridae</taxon>
        <taxon>Murinae</taxon>
        <taxon>Rattus</taxon>
    </lineage>
</organism>